<dbReference type="Proteomes" id="UP000331127">
    <property type="component" value="Unassembled WGS sequence"/>
</dbReference>
<dbReference type="InterPro" id="IPR000524">
    <property type="entry name" value="Tscrpt_reg_HTH_GntR"/>
</dbReference>
<evidence type="ECO:0000256" key="3">
    <source>
        <dbReference type="ARBA" id="ARBA00023163"/>
    </source>
</evidence>
<dbReference type="GO" id="GO:0003700">
    <property type="term" value="F:DNA-binding transcription factor activity"/>
    <property type="evidence" value="ECO:0007669"/>
    <property type="project" value="InterPro"/>
</dbReference>
<keyword evidence="2" id="KW-0238">DNA-binding</keyword>
<dbReference type="InterPro" id="IPR036388">
    <property type="entry name" value="WH-like_DNA-bd_sf"/>
</dbReference>
<gene>
    <name evidence="6" type="ORF">Amac_088270</name>
</gene>
<comment type="caution">
    <text evidence="6">The sequence shown here is derived from an EMBL/GenBank/DDBJ whole genome shotgun (WGS) entry which is preliminary data.</text>
</comment>
<keyword evidence="1" id="KW-0805">Transcription regulation</keyword>
<dbReference type="Gene3D" id="3.40.1410.10">
    <property type="entry name" value="Chorismate lyase-like"/>
    <property type="match status" value="1"/>
</dbReference>
<dbReference type="Pfam" id="PF00392">
    <property type="entry name" value="GntR"/>
    <property type="match status" value="1"/>
</dbReference>
<dbReference type="InterPro" id="IPR036390">
    <property type="entry name" value="WH_DNA-bd_sf"/>
</dbReference>
<dbReference type="SUPFAM" id="SSF46785">
    <property type="entry name" value="Winged helix' DNA-binding domain"/>
    <property type="match status" value="1"/>
</dbReference>
<dbReference type="SUPFAM" id="SSF64288">
    <property type="entry name" value="Chorismate lyase-like"/>
    <property type="match status" value="1"/>
</dbReference>
<organism evidence="6 7">
    <name type="scientific">Acrocarpospora macrocephala</name>
    <dbReference type="NCBI Taxonomy" id="150177"/>
    <lineage>
        <taxon>Bacteria</taxon>
        <taxon>Bacillati</taxon>
        <taxon>Actinomycetota</taxon>
        <taxon>Actinomycetes</taxon>
        <taxon>Streptosporangiales</taxon>
        <taxon>Streptosporangiaceae</taxon>
        <taxon>Acrocarpospora</taxon>
    </lineage>
</organism>
<evidence type="ECO:0000256" key="1">
    <source>
        <dbReference type="ARBA" id="ARBA00023015"/>
    </source>
</evidence>
<keyword evidence="7" id="KW-1185">Reference proteome</keyword>
<dbReference type="InterPro" id="IPR050679">
    <property type="entry name" value="Bact_HTH_transcr_reg"/>
</dbReference>
<name>A0A5M3X2F1_9ACTN</name>
<dbReference type="AlphaFoldDB" id="A0A5M3X2F1"/>
<protein>
    <submittedName>
        <fullName evidence="6">GntR family transcriptional regulator</fullName>
    </submittedName>
</protein>
<dbReference type="InterPro" id="IPR011663">
    <property type="entry name" value="UTRA"/>
</dbReference>
<feature type="region of interest" description="Disordered" evidence="4">
    <location>
        <begin position="50"/>
        <end position="72"/>
    </location>
</feature>
<feature type="domain" description="HTH gntR-type" evidence="5">
    <location>
        <begin position="1"/>
        <end position="44"/>
    </location>
</feature>
<accession>A0A5M3X2F1</accession>
<dbReference type="PANTHER" id="PTHR44846:SF17">
    <property type="entry name" value="GNTR-FAMILY TRANSCRIPTIONAL REGULATOR"/>
    <property type="match status" value="1"/>
</dbReference>
<dbReference type="InterPro" id="IPR028978">
    <property type="entry name" value="Chorismate_lyase_/UTRA_dom_sf"/>
</dbReference>
<keyword evidence="3" id="KW-0804">Transcription</keyword>
<sequence>MPSESEIITRYGTTKATVRETVNILRTEGRIVSRPGKGIFVRKFKRYDRHGSKRHLRSHRPAGTSPTQAETAQQDIRRELQLLGVATVPAPAEIAELLDVPTGTLLVRRRHLITLDGDPAQTANSYFIAEQVQGTRIARHEAIPGGVHAELASVLGRPLTEAREVFVARMPTPQETETLNLLPGTPVVELSRTIYAGEHAVEATSFLFDAGWHRFTYDVPMD</sequence>
<dbReference type="SMART" id="SM00866">
    <property type="entry name" value="UTRA"/>
    <property type="match status" value="1"/>
</dbReference>
<dbReference type="PROSITE" id="PS50949">
    <property type="entry name" value="HTH_GNTR"/>
    <property type="match status" value="1"/>
</dbReference>
<dbReference type="PANTHER" id="PTHR44846">
    <property type="entry name" value="MANNOSYL-D-GLYCERATE TRANSPORT/METABOLISM SYSTEM REPRESSOR MNGR-RELATED"/>
    <property type="match status" value="1"/>
</dbReference>
<dbReference type="Gene3D" id="1.10.10.10">
    <property type="entry name" value="Winged helix-like DNA-binding domain superfamily/Winged helix DNA-binding domain"/>
    <property type="match status" value="1"/>
</dbReference>
<proteinExistence type="predicted"/>
<reference evidence="6 7" key="1">
    <citation type="submission" date="2019-10" db="EMBL/GenBank/DDBJ databases">
        <title>Whole genome shotgun sequence of Acrocarpospora macrocephala NBRC 16266.</title>
        <authorList>
            <person name="Ichikawa N."/>
            <person name="Kimura A."/>
            <person name="Kitahashi Y."/>
            <person name="Komaki H."/>
            <person name="Oguchi A."/>
        </authorList>
    </citation>
    <scope>NUCLEOTIDE SEQUENCE [LARGE SCALE GENOMIC DNA]</scope>
    <source>
        <strain evidence="6 7">NBRC 16266</strain>
    </source>
</reference>
<dbReference type="OrthoDB" id="3214900at2"/>
<dbReference type="EMBL" id="BLAE01000072">
    <property type="protein sequence ID" value="GES15230.1"/>
    <property type="molecule type" value="Genomic_DNA"/>
</dbReference>
<dbReference type="GO" id="GO:0003677">
    <property type="term" value="F:DNA binding"/>
    <property type="evidence" value="ECO:0007669"/>
    <property type="project" value="UniProtKB-KW"/>
</dbReference>
<evidence type="ECO:0000313" key="6">
    <source>
        <dbReference type="EMBL" id="GES15230.1"/>
    </source>
</evidence>
<feature type="compositionally biased region" description="Basic residues" evidence="4">
    <location>
        <begin position="50"/>
        <end position="60"/>
    </location>
</feature>
<evidence type="ECO:0000259" key="5">
    <source>
        <dbReference type="PROSITE" id="PS50949"/>
    </source>
</evidence>
<evidence type="ECO:0000256" key="2">
    <source>
        <dbReference type="ARBA" id="ARBA00023125"/>
    </source>
</evidence>
<dbReference type="GO" id="GO:0045892">
    <property type="term" value="P:negative regulation of DNA-templated transcription"/>
    <property type="evidence" value="ECO:0007669"/>
    <property type="project" value="TreeGrafter"/>
</dbReference>
<evidence type="ECO:0000313" key="7">
    <source>
        <dbReference type="Proteomes" id="UP000331127"/>
    </source>
</evidence>
<dbReference type="Pfam" id="PF07702">
    <property type="entry name" value="UTRA"/>
    <property type="match status" value="1"/>
</dbReference>
<evidence type="ECO:0000256" key="4">
    <source>
        <dbReference type="SAM" id="MobiDB-lite"/>
    </source>
</evidence>